<proteinExistence type="predicted"/>
<keyword evidence="6" id="KW-1185">Reference proteome</keyword>
<sequence>MARHDEDTWGRGFPSAKPRLPADGIRARSRRGDIATTWWSRRFLKAIESPETASRLSRGKSYARSGQVLSLTVAPGEVAAQVQGSRPEPYTVTLGVATFMPIEWRRAVDALAQQAVFSAELLAGRMPTDVEQALEPLGMSLFPTMRQLDLACSCPDWGNPCKHAAAVCYLLAELFDEDPFVILHWRGMPRAELLDALRAHRAQQADGATEDAGEPDELRGFWTAGPLPAPQPADPAAATRLLQRLGPVGHTVRGVDFAQALASAYEAMTRHRWSSPLLTGDLDELLPPVAPPADPPGEPATPPDAARARVTPLGATRTSVAPPPGAAEVRAWARSNGIEVNERGRLRGEVLQAYLDAHSPG</sequence>
<reference evidence="5 6" key="1">
    <citation type="submission" date="2021-01" db="EMBL/GenBank/DDBJ databases">
        <title>Whole genome shotgun sequence of Catellatospora chokoriensis NBRC 107358.</title>
        <authorList>
            <person name="Komaki H."/>
            <person name="Tamura T."/>
        </authorList>
    </citation>
    <scope>NUCLEOTIDE SEQUENCE [LARGE SCALE GENOMIC DNA]</scope>
    <source>
        <strain evidence="5 6">NBRC 107358</strain>
    </source>
</reference>
<dbReference type="GO" id="GO:0008270">
    <property type="term" value="F:zinc ion binding"/>
    <property type="evidence" value="ECO:0007669"/>
    <property type="project" value="UniProtKB-KW"/>
</dbReference>
<dbReference type="Pfam" id="PF23359">
    <property type="entry name" value="Lsr2_DNA-bd"/>
    <property type="match status" value="1"/>
</dbReference>
<gene>
    <name evidence="5" type="ORF">Cch02nite_43240</name>
</gene>
<comment type="caution">
    <text evidence="5">The sequence shown here is derived from an EMBL/GenBank/DDBJ whole genome shotgun (WGS) entry which is preliminary data.</text>
</comment>
<feature type="region of interest" description="Disordered" evidence="3">
    <location>
        <begin position="1"/>
        <end position="26"/>
    </location>
</feature>
<dbReference type="RefSeq" id="WP_191841507.1">
    <property type="nucleotide sequence ID" value="NZ_BAAALB010000012.1"/>
</dbReference>
<dbReference type="PROSITE" id="PS50966">
    <property type="entry name" value="ZF_SWIM"/>
    <property type="match status" value="1"/>
</dbReference>
<evidence type="ECO:0000256" key="2">
    <source>
        <dbReference type="PROSITE-ProRule" id="PRU00325"/>
    </source>
</evidence>
<dbReference type="GO" id="GO:0016746">
    <property type="term" value="F:acyltransferase activity"/>
    <property type="evidence" value="ECO:0007669"/>
    <property type="project" value="InterPro"/>
</dbReference>
<dbReference type="InterPro" id="IPR007527">
    <property type="entry name" value="Znf_SWIM"/>
</dbReference>
<organism evidence="5 6">
    <name type="scientific">Catellatospora chokoriensis</name>
    <dbReference type="NCBI Taxonomy" id="310353"/>
    <lineage>
        <taxon>Bacteria</taxon>
        <taxon>Bacillati</taxon>
        <taxon>Actinomycetota</taxon>
        <taxon>Actinomycetes</taxon>
        <taxon>Micromonosporales</taxon>
        <taxon>Micromonosporaceae</taxon>
        <taxon>Catellatospora</taxon>
    </lineage>
</organism>
<dbReference type="AlphaFoldDB" id="A0A8J3NSB7"/>
<feature type="compositionally biased region" description="Pro residues" evidence="3">
    <location>
        <begin position="288"/>
        <end position="302"/>
    </location>
</feature>
<accession>A0A8J3NSB7</accession>
<keyword evidence="1" id="KW-0238">DNA-binding</keyword>
<evidence type="ECO:0000313" key="6">
    <source>
        <dbReference type="Proteomes" id="UP000619293"/>
    </source>
</evidence>
<evidence type="ECO:0000313" key="5">
    <source>
        <dbReference type="EMBL" id="GIF90880.1"/>
    </source>
</evidence>
<dbReference type="InterPro" id="IPR036625">
    <property type="entry name" value="E3-bd_dom_sf"/>
</dbReference>
<dbReference type="Pfam" id="PF04434">
    <property type="entry name" value="SWIM"/>
    <property type="match status" value="1"/>
</dbReference>
<keyword evidence="2" id="KW-0863">Zinc-finger</keyword>
<dbReference type="PANTHER" id="PTHR38133">
    <property type="entry name" value="SLR1429 PROTEIN"/>
    <property type="match status" value="1"/>
</dbReference>
<dbReference type="InterPro" id="IPR055370">
    <property type="entry name" value="Lsr2_DNA-bd"/>
</dbReference>
<dbReference type="PANTHER" id="PTHR38133:SF1">
    <property type="entry name" value="SLR1429 PROTEIN"/>
    <property type="match status" value="1"/>
</dbReference>
<evidence type="ECO:0000259" key="4">
    <source>
        <dbReference type="PROSITE" id="PS50966"/>
    </source>
</evidence>
<evidence type="ECO:0000256" key="1">
    <source>
        <dbReference type="ARBA" id="ARBA00023125"/>
    </source>
</evidence>
<protein>
    <recommendedName>
        <fullName evidence="4">SWIM-type domain-containing protein</fullName>
    </recommendedName>
</protein>
<keyword evidence="2" id="KW-0479">Metal-binding</keyword>
<feature type="domain" description="SWIM-type" evidence="4">
    <location>
        <begin position="137"/>
        <end position="172"/>
    </location>
</feature>
<feature type="region of interest" description="Disordered" evidence="3">
    <location>
        <begin position="287"/>
        <end position="306"/>
    </location>
</feature>
<dbReference type="Gene3D" id="4.10.320.10">
    <property type="entry name" value="E3-binding domain"/>
    <property type="match status" value="1"/>
</dbReference>
<dbReference type="Proteomes" id="UP000619293">
    <property type="component" value="Unassembled WGS sequence"/>
</dbReference>
<name>A0A8J3NSB7_9ACTN</name>
<dbReference type="GO" id="GO:0003677">
    <property type="term" value="F:DNA binding"/>
    <property type="evidence" value="ECO:0007669"/>
    <property type="project" value="UniProtKB-KW"/>
</dbReference>
<evidence type="ECO:0000256" key="3">
    <source>
        <dbReference type="SAM" id="MobiDB-lite"/>
    </source>
</evidence>
<dbReference type="EMBL" id="BONG01000026">
    <property type="protein sequence ID" value="GIF90880.1"/>
    <property type="molecule type" value="Genomic_DNA"/>
</dbReference>
<keyword evidence="2" id="KW-0862">Zinc</keyword>